<dbReference type="STRING" id="1263868.RESH_03845"/>
<dbReference type="RefSeq" id="WP_008668710.1">
    <property type="nucleotide sequence ID" value="NZ_ANOF01000123.1"/>
</dbReference>
<dbReference type="EMBL" id="ANOF01000123">
    <property type="protein sequence ID" value="EMI25632.1"/>
    <property type="molecule type" value="Genomic_DNA"/>
</dbReference>
<gene>
    <name evidence="1" type="ORF">RESH_03845</name>
</gene>
<evidence type="ECO:0000313" key="1">
    <source>
        <dbReference type="EMBL" id="EMI25632.1"/>
    </source>
</evidence>
<evidence type="ECO:0000313" key="2">
    <source>
        <dbReference type="Proteomes" id="UP000011996"/>
    </source>
</evidence>
<proteinExistence type="predicted"/>
<comment type="caution">
    <text evidence="1">The sequence shown here is derived from an EMBL/GenBank/DDBJ whole genome shotgun (WGS) entry which is preliminary data.</text>
</comment>
<protein>
    <submittedName>
        <fullName evidence="1">Uncharacterized protein</fullName>
    </submittedName>
</protein>
<dbReference type="PATRIC" id="fig|1263868.3.peg.4145"/>
<dbReference type="AlphaFoldDB" id="M5SD87"/>
<accession>M5SD87</accession>
<dbReference type="Proteomes" id="UP000011996">
    <property type="component" value="Unassembled WGS sequence"/>
</dbReference>
<organism evidence="1 2">
    <name type="scientific">Rhodopirellula europaea SH398</name>
    <dbReference type="NCBI Taxonomy" id="1263868"/>
    <lineage>
        <taxon>Bacteria</taxon>
        <taxon>Pseudomonadati</taxon>
        <taxon>Planctomycetota</taxon>
        <taxon>Planctomycetia</taxon>
        <taxon>Pirellulales</taxon>
        <taxon>Pirellulaceae</taxon>
        <taxon>Rhodopirellula</taxon>
    </lineage>
</organism>
<name>M5SD87_9BACT</name>
<reference evidence="1 2" key="1">
    <citation type="journal article" date="2013" name="Mar. Genomics">
        <title>Expression of sulfatases in Rhodopirellula baltica and the diversity of sulfatases in the genus Rhodopirellula.</title>
        <authorList>
            <person name="Wegner C.E."/>
            <person name="Richter-Heitmann T."/>
            <person name="Klindworth A."/>
            <person name="Klockow C."/>
            <person name="Richter M."/>
            <person name="Achstetter T."/>
            <person name="Glockner F.O."/>
            <person name="Harder J."/>
        </authorList>
    </citation>
    <scope>NUCLEOTIDE SEQUENCE [LARGE SCALE GENOMIC DNA]</scope>
    <source>
        <strain evidence="1 2">SH398</strain>
    </source>
</reference>
<sequence length="53" mass="5716">MIVDAILNPINQRDVICNRNLQTGHAAKIGLTYMVPPIVLTVSSVGALRNVSQ</sequence>